<dbReference type="EMBL" id="JBHUON010000002">
    <property type="protein sequence ID" value="MFD2863724.1"/>
    <property type="molecule type" value="Genomic_DNA"/>
</dbReference>
<comment type="caution">
    <text evidence="3">The sequence shown here is derived from an EMBL/GenBank/DDBJ whole genome shotgun (WGS) entry which is preliminary data.</text>
</comment>
<dbReference type="SUPFAM" id="SSF47413">
    <property type="entry name" value="lambda repressor-like DNA-binding domains"/>
    <property type="match status" value="1"/>
</dbReference>
<dbReference type="CDD" id="cd00093">
    <property type="entry name" value="HTH_XRE"/>
    <property type="match status" value="1"/>
</dbReference>
<protein>
    <submittedName>
        <fullName evidence="3">Helix-turn-helix domain-containing protein</fullName>
    </submittedName>
</protein>
<feature type="domain" description="HTH cro/C1-type" evidence="2">
    <location>
        <begin position="12"/>
        <end position="64"/>
    </location>
</feature>
<dbReference type="Gene3D" id="2.40.128.490">
    <property type="entry name" value="Uncharacterised protein PF14869, DUF4488"/>
    <property type="match status" value="1"/>
</dbReference>
<organism evidence="3 4">
    <name type="scientific">Mucilaginibacter antarcticus</name>
    <dbReference type="NCBI Taxonomy" id="1855725"/>
    <lineage>
        <taxon>Bacteria</taxon>
        <taxon>Pseudomonadati</taxon>
        <taxon>Bacteroidota</taxon>
        <taxon>Sphingobacteriia</taxon>
        <taxon>Sphingobacteriales</taxon>
        <taxon>Sphingobacteriaceae</taxon>
        <taxon>Mucilaginibacter</taxon>
    </lineage>
</organism>
<gene>
    <name evidence="3" type="ORF">ACFSYC_03395</name>
</gene>
<dbReference type="Pfam" id="PF01381">
    <property type="entry name" value="HTH_3"/>
    <property type="match status" value="1"/>
</dbReference>
<dbReference type="InterPro" id="IPR001387">
    <property type="entry name" value="Cro/C1-type_HTH"/>
</dbReference>
<name>A0ABW5XJ37_9SPHI</name>
<evidence type="ECO:0000256" key="1">
    <source>
        <dbReference type="SAM" id="Phobius"/>
    </source>
</evidence>
<dbReference type="Proteomes" id="UP001597601">
    <property type="component" value="Unassembled WGS sequence"/>
</dbReference>
<keyword evidence="1" id="KW-1133">Transmembrane helix</keyword>
<keyword evidence="4" id="KW-1185">Reference proteome</keyword>
<dbReference type="SMART" id="SM00530">
    <property type="entry name" value="HTH_XRE"/>
    <property type="match status" value="1"/>
</dbReference>
<sequence>MDLQQPALGKKIASLRKAKGLTQEELVDQCKLSVRTLQRIEAGEVMPRSYTIRLIFTTLGEDAFQSSPGIGGDSDLRKVLNYIIDLFNFKTNAMKKLTILSIFFLSVFILVFSACLGSKKALTEQNALVGTWQMMNNGKLDTLIGGKPGQIRYKVLTQERFVVTDIEYNKKLMHAALTGSYTVDPVNKTYSELVENAGNGYGQYMNGKIGTYNYKITDSLWYIKGNGYDEVWKKVK</sequence>
<keyword evidence="1" id="KW-0472">Membrane</keyword>
<dbReference type="RefSeq" id="WP_377123526.1">
    <property type="nucleotide sequence ID" value="NZ_JBHUHN010000001.1"/>
</dbReference>
<evidence type="ECO:0000313" key="4">
    <source>
        <dbReference type="Proteomes" id="UP001597601"/>
    </source>
</evidence>
<reference evidence="4" key="1">
    <citation type="journal article" date="2019" name="Int. J. Syst. Evol. Microbiol.">
        <title>The Global Catalogue of Microorganisms (GCM) 10K type strain sequencing project: providing services to taxonomists for standard genome sequencing and annotation.</title>
        <authorList>
            <consortium name="The Broad Institute Genomics Platform"/>
            <consortium name="The Broad Institute Genome Sequencing Center for Infectious Disease"/>
            <person name="Wu L."/>
            <person name="Ma J."/>
        </authorList>
    </citation>
    <scope>NUCLEOTIDE SEQUENCE [LARGE SCALE GENOMIC DNA]</scope>
    <source>
        <strain evidence="4">KCTC 52232</strain>
    </source>
</reference>
<evidence type="ECO:0000259" key="2">
    <source>
        <dbReference type="PROSITE" id="PS50943"/>
    </source>
</evidence>
<dbReference type="Gene3D" id="1.10.260.40">
    <property type="entry name" value="lambda repressor-like DNA-binding domains"/>
    <property type="match status" value="1"/>
</dbReference>
<feature type="transmembrane region" description="Helical" evidence="1">
    <location>
        <begin position="97"/>
        <end position="116"/>
    </location>
</feature>
<dbReference type="PROSITE" id="PS50943">
    <property type="entry name" value="HTH_CROC1"/>
    <property type="match status" value="1"/>
</dbReference>
<evidence type="ECO:0000313" key="3">
    <source>
        <dbReference type="EMBL" id="MFD2863724.1"/>
    </source>
</evidence>
<keyword evidence="1" id="KW-0812">Transmembrane</keyword>
<dbReference type="InterPro" id="IPR010982">
    <property type="entry name" value="Lambda_DNA-bd_dom_sf"/>
</dbReference>
<proteinExistence type="predicted"/>
<accession>A0ABW5XJ37</accession>